<dbReference type="Pfam" id="PF12146">
    <property type="entry name" value="Hydrolase_4"/>
    <property type="match status" value="1"/>
</dbReference>
<dbReference type="PANTHER" id="PTHR43358">
    <property type="entry name" value="ALPHA/BETA-HYDROLASE"/>
    <property type="match status" value="1"/>
</dbReference>
<dbReference type="OrthoDB" id="9776685at2"/>
<sequence>MIAAIVVLGLLALWLLITVITRYGFRQVTQMRLYRYPDENLLDYLLRTGVFTKEKYESMASREVQTTSIDGLRLNAQLFLPYPGSKRWAIIAHGYTMSLRSSLQFGALFEEKGFNLLLIDHRRHGKSQGKYTTYGFLEKHDLEAWVNWLLEQYGRDIQIGLHGQSLGGATVLEYLSMADPAVKFAVADCPYSDLNKLIRYQLAKIIRLPSFPFIRLLNRELQTKAGFRLEQVSPIRSVKQTTLPVLFIHGSADRYVPPAMSQEMFEAKPGPKRLVLIPGAAHATSYQKDPRRYKEELQAFIDECLPEEEYAPAPKAAIWKVRTPQLGG</sequence>
<dbReference type="EMBL" id="CP014167">
    <property type="protein sequence ID" value="ANS76906.1"/>
    <property type="molecule type" value="Genomic_DNA"/>
</dbReference>
<dbReference type="AlphaFoldDB" id="A0A1B1N657"/>
<feature type="domain" description="Serine aminopeptidase S33" evidence="2">
    <location>
        <begin position="237"/>
        <end position="284"/>
    </location>
</feature>
<feature type="domain" description="AB hydrolase-1" evidence="1">
    <location>
        <begin position="90"/>
        <end position="203"/>
    </location>
</feature>
<dbReference type="RefSeq" id="WP_068700002.1">
    <property type="nucleotide sequence ID" value="NZ_CP014167.1"/>
</dbReference>
<dbReference type="KEGG" id="pyg:AWM70_21900"/>
<proteinExistence type="predicted"/>
<reference evidence="3 4" key="1">
    <citation type="submission" date="2016-01" db="EMBL/GenBank/DDBJ databases">
        <title>Complete Genome Sequence of Paenibacillus yonginensis DCY84, a novel Plant Growth-Promoting Bacteria with Elicitation of Induced Systemic Resistance.</title>
        <authorList>
            <person name="Kim Y.J."/>
            <person name="Yang D.C."/>
            <person name="Sukweenadhi J."/>
        </authorList>
    </citation>
    <scope>NUCLEOTIDE SEQUENCE [LARGE SCALE GENOMIC DNA]</scope>
    <source>
        <strain evidence="3 4">DCY84</strain>
    </source>
</reference>
<name>A0A1B1N657_9BACL</name>
<organism evidence="3 4">
    <name type="scientific">Paenibacillus yonginensis</name>
    <dbReference type="NCBI Taxonomy" id="1462996"/>
    <lineage>
        <taxon>Bacteria</taxon>
        <taxon>Bacillati</taxon>
        <taxon>Bacillota</taxon>
        <taxon>Bacilli</taxon>
        <taxon>Bacillales</taxon>
        <taxon>Paenibacillaceae</taxon>
        <taxon>Paenibacillus</taxon>
    </lineage>
</organism>
<dbReference type="InterPro" id="IPR022742">
    <property type="entry name" value="Hydrolase_4"/>
</dbReference>
<dbReference type="InterPro" id="IPR000073">
    <property type="entry name" value="AB_hydrolase_1"/>
</dbReference>
<evidence type="ECO:0000259" key="1">
    <source>
        <dbReference type="Pfam" id="PF00561"/>
    </source>
</evidence>
<keyword evidence="4" id="KW-1185">Reference proteome</keyword>
<dbReference type="Pfam" id="PF00561">
    <property type="entry name" value="Abhydrolase_1"/>
    <property type="match status" value="1"/>
</dbReference>
<dbReference type="Gene3D" id="3.40.50.1820">
    <property type="entry name" value="alpha/beta hydrolase"/>
    <property type="match status" value="1"/>
</dbReference>
<dbReference type="InterPro" id="IPR052920">
    <property type="entry name" value="DNA-binding_regulatory"/>
</dbReference>
<dbReference type="STRING" id="1462996.AWM70_21900"/>
<dbReference type="PANTHER" id="PTHR43358:SF4">
    <property type="entry name" value="ALPHA_BETA HYDROLASE FOLD-1 DOMAIN-CONTAINING PROTEIN"/>
    <property type="match status" value="1"/>
</dbReference>
<evidence type="ECO:0000313" key="3">
    <source>
        <dbReference type="EMBL" id="ANS76906.1"/>
    </source>
</evidence>
<dbReference type="Proteomes" id="UP000092573">
    <property type="component" value="Chromosome"/>
</dbReference>
<evidence type="ECO:0000259" key="2">
    <source>
        <dbReference type="Pfam" id="PF12146"/>
    </source>
</evidence>
<dbReference type="InterPro" id="IPR029058">
    <property type="entry name" value="AB_hydrolase_fold"/>
</dbReference>
<gene>
    <name evidence="3" type="ORF">AWM70_21900</name>
</gene>
<protein>
    <submittedName>
        <fullName evidence="3">Peptidase S15</fullName>
    </submittedName>
</protein>
<dbReference type="SUPFAM" id="SSF53474">
    <property type="entry name" value="alpha/beta-Hydrolases"/>
    <property type="match status" value="1"/>
</dbReference>
<evidence type="ECO:0000313" key="4">
    <source>
        <dbReference type="Proteomes" id="UP000092573"/>
    </source>
</evidence>
<accession>A0A1B1N657</accession>